<evidence type="ECO:0000259" key="1">
    <source>
        <dbReference type="PROSITE" id="PS51831"/>
    </source>
</evidence>
<organism evidence="3 4">
    <name type="scientific">Zoogloea dura</name>
    <dbReference type="NCBI Taxonomy" id="2728840"/>
    <lineage>
        <taxon>Bacteria</taxon>
        <taxon>Pseudomonadati</taxon>
        <taxon>Pseudomonadota</taxon>
        <taxon>Betaproteobacteria</taxon>
        <taxon>Rhodocyclales</taxon>
        <taxon>Zoogloeaceae</taxon>
        <taxon>Zoogloea</taxon>
    </lineage>
</organism>
<dbReference type="InterPro" id="IPR003607">
    <property type="entry name" value="HD/PDEase_dom"/>
</dbReference>
<dbReference type="SUPFAM" id="SSF109604">
    <property type="entry name" value="HD-domain/PDEase-like"/>
    <property type="match status" value="1"/>
</dbReference>
<dbReference type="PANTHER" id="PTHR33525">
    <property type="match status" value="1"/>
</dbReference>
<proteinExistence type="predicted"/>
<dbReference type="PANTHER" id="PTHR33525:SF3">
    <property type="entry name" value="RIBONUCLEASE Y"/>
    <property type="match status" value="1"/>
</dbReference>
<evidence type="ECO:0000259" key="2">
    <source>
        <dbReference type="PROSITE" id="PS51833"/>
    </source>
</evidence>
<dbReference type="CDD" id="cd00077">
    <property type="entry name" value="HDc"/>
    <property type="match status" value="1"/>
</dbReference>
<dbReference type="Proteomes" id="UP000580043">
    <property type="component" value="Unassembled WGS sequence"/>
</dbReference>
<protein>
    <submittedName>
        <fullName evidence="3">HDOD domain-containing protein</fullName>
    </submittedName>
</protein>
<dbReference type="InterPro" id="IPR006675">
    <property type="entry name" value="HDIG_dom"/>
</dbReference>
<dbReference type="InterPro" id="IPR052340">
    <property type="entry name" value="RNase_Y/CdgJ"/>
</dbReference>
<name>A0A848GB44_9RHOO</name>
<dbReference type="InterPro" id="IPR013976">
    <property type="entry name" value="HDOD"/>
</dbReference>
<dbReference type="PROSITE" id="PS51833">
    <property type="entry name" value="HDOD"/>
    <property type="match status" value="1"/>
</dbReference>
<accession>A0A848GB44</accession>
<feature type="domain" description="HD" evidence="1">
    <location>
        <begin position="110"/>
        <end position="231"/>
    </location>
</feature>
<evidence type="ECO:0000313" key="4">
    <source>
        <dbReference type="Proteomes" id="UP000580043"/>
    </source>
</evidence>
<dbReference type="AlphaFoldDB" id="A0A848GB44"/>
<sequence length="279" mass="29715">MSRPSLAELTGQIRQLPAMPLIALEVIRSLQHSDVDVEGLARRIAQDQAIAARVLRVANSPFYGLQKRVASIHDAIVVLGLAAVRSLVLAASMLTCLPGGSARGFSRDAFWRHGLGTALAAQALARVLQRPAEPVFIAGLLHDIGRLAMVSLYPEPYAAMQDQAVREDLPPSLLEAGHFGFDHAEAGASLATLWNFPPAIADAIGRHHTPGECPPGSLAGIIHYADAIARALELDGEPDGQVPHLDQATIDGLGVSWEQLNGVLEDTASRFESCRLMLG</sequence>
<dbReference type="EMBL" id="JABBGA010000021">
    <property type="protein sequence ID" value="NML28085.1"/>
    <property type="molecule type" value="Genomic_DNA"/>
</dbReference>
<dbReference type="InterPro" id="IPR006674">
    <property type="entry name" value="HD_domain"/>
</dbReference>
<dbReference type="PROSITE" id="PS51831">
    <property type="entry name" value="HD"/>
    <property type="match status" value="1"/>
</dbReference>
<reference evidence="3 4" key="1">
    <citation type="submission" date="2020-04" db="EMBL/GenBank/DDBJ databases">
        <title>Zoogloea sp. G-4-1-14 isolated from soil.</title>
        <authorList>
            <person name="Dahal R.H."/>
        </authorList>
    </citation>
    <scope>NUCLEOTIDE SEQUENCE [LARGE SCALE GENOMIC DNA]</scope>
    <source>
        <strain evidence="3 4">G-4-1-14</strain>
    </source>
</reference>
<dbReference type="Pfam" id="PF08668">
    <property type="entry name" value="HDOD"/>
    <property type="match status" value="1"/>
</dbReference>
<dbReference type="Gene3D" id="1.10.3210.10">
    <property type="entry name" value="Hypothetical protein af1432"/>
    <property type="match status" value="1"/>
</dbReference>
<dbReference type="NCBIfam" id="TIGR00277">
    <property type="entry name" value="HDIG"/>
    <property type="match status" value="1"/>
</dbReference>
<feature type="domain" description="HDOD" evidence="2">
    <location>
        <begin position="16"/>
        <end position="210"/>
    </location>
</feature>
<dbReference type="RefSeq" id="WP_169147617.1">
    <property type="nucleotide sequence ID" value="NZ_JABBGA010000021.1"/>
</dbReference>
<dbReference type="SMART" id="SM00471">
    <property type="entry name" value="HDc"/>
    <property type="match status" value="1"/>
</dbReference>
<comment type="caution">
    <text evidence="3">The sequence shown here is derived from an EMBL/GenBank/DDBJ whole genome shotgun (WGS) entry which is preliminary data.</text>
</comment>
<keyword evidence="4" id="KW-1185">Reference proteome</keyword>
<gene>
    <name evidence="3" type="ORF">HHL15_20200</name>
</gene>
<evidence type="ECO:0000313" key="3">
    <source>
        <dbReference type="EMBL" id="NML28085.1"/>
    </source>
</evidence>